<dbReference type="Pfam" id="PF02566">
    <property type="entry name" value="OsmC"/>
    <property type="match status" value="1"/>
</dbReference>
<gene>
    <name evidence="1" type="ORF">SAMN05443292_1925</name>
</gene>
<dbReference type="EMBL" id="FOQT01000003">
    <property type="protein sequence ID" value="SFI24671.1"/>
    <property type="molecule type" value="Genomic_DNA"/>
</dbReference>
<dbReference type="Proteomes" id="UP000198931">
    <property type="component" value="Unassembled WGS sequence"/>
</dbReference>
<dbReference type="RefSeq" id="WP_090080032.1">
    <property type="nucleotide sequence ID" value="NZ_FOQT01000003.1"/>
</dbReference>
<evidence type="ECO:0000313" key="2">
    <source>
        <dbReference type="Proteomes" id="UP000198931"/>
    </source>
</evidence>
<dbReference type="InterPro" id="IPR036102">
    <property type="entry name" value="OsmC/Ohrsf"/>
</dbReference>
<dbReference type="SUPFAM" id="SSF82784">
    <property type="entry name" value="OsmC-like"/>
    <property type="match status" value="1"/>
</dbReference>
<dbReference type="PANTHER" id="PTHR34352">
    <property type="entry name" value="PROTEIN YHFA"/>
    <property type="match status" value="1"/>
</dbReference>
<dbReference type="InterPro" id="IPR003718">
    <property type="entry name" value="OsmC/Ohr_fam"/>
</dbReference>
<keyword evidence="2" id="KW-1185">Reference proteome</keyword>
<organism evidence="1 2">
    <name type="scientific">Halpernia frigidisoli</name>
    <dbReference type="NCBI Taxonomy" id="1125876"/>
    <lineage>
        <taxon>Bacteria</taxon>
        <taxon>Pseudomonadati</taxon>
        <taxon>Bacteroidota</taxon>
        <taxon>Flavobacteriia</taxon>
        <taxon>Flavobacteriales</taxon>
        <taxon>Weeksellaceae</taxon>
        <taxon>Chryseobacterium group</taxon>
        <taxon>Halpernia</taxon>
    </lineage>
</organism>
<proteinExistence type="predicted"/>
<accession>A0A1I3GN03</accession>
<dbReference type="InterPro" id="IPR015946">
    <property type="entry name" value="KH_dom-like_a/b"/>
</dbReference>
<name>A0A1I3GN03_9FLAO</name>
<dbReference type="AlphaFoldDB" id="A0A1I3GN03"/>
<dbReference type="OrthoDB" id="9804010at2"/>
<protein>
    <submittedName>
        <fullName evidence="1">Putative redox protein</fullName>
    </submittedName>
</protein>
<dbReference type="PANTHER" id="PTHR34352:SF1">
    <property type="entry name" value="PROTEIN YHFA"/>
    <property type="match status" value="1"/>
</dbReference>
<dbReference type="Gene3D" id="3.30.300.20">
    <property type="match status" value="1"/>
</dbReference>
<evidence type="ECO:0000313" key="1">
    <source>
        <dbReference type="EMBL" id="SFI24671.1"/>
    </source>
</evidence>
<reference evidence="1 2" key="1">
    <citation type="submission" date="2016-10" db="EMBL/GenBank/DDBJ databases">
        <authorList>
            <person name="de Groot N.N."/>
        </authorList>
    </citation>
    <scope>NUCLEOTIDE SEQUENCE [LARGE SCALE GENOMIC DNA]</scope>
    <source>
        <strain evidence="1 2">DSM 26000</strain>
    </source>
</reference>
<sequence>MKIKIDRKNKAYHFQGQNEDGVTINMDANPEIGGEKKGVRPMEMLLYGLAGCSAIDMISILEKSKQDLQEISVEVDAERQKDKTPALFTDIKVTFYLSGNLDETKVKRALDLTFEKYCSVALTLNKTAKITYDYVINN</sequence>
<dbReference type="STRING" id="1125876.SAMN05443292_1925"/>